<protein>
    <recommendedName>
        <fullName evidence="1">AB hydrolase-1 domain-containing protein</fullName>
    </recommendedName>
</protein>
<dbReference type="Pfam" id="PF00561">
    <property type="entry name" value="Abhydrolase_1"/>
    <property type="match status" value="1"/>
</dbReference>
<name>M7TD36_EUTLA</name>
<accession>M7TD36</accession>
<dbReference type="PANTHER" id="PTHR43194:SF4">
    <property type="entry name" value="AB HYDROLASE-1 DOMAIN-CONTAINING PROTEIN"/>
    <property type="match status" value="1"/>
</dbReference>
<dbReference type="CDD" id="cd12809">
    <property type="entry name" value="Esterase_713_like-2"/>
    <property type="match status" value="1"/>
</dbReference>
<dbReference type="eggNOG" id="ENOG502REH0">
    <property type="taxonomic scope" value="Eukaryota"/>
</dbReference>
<evidence type="ECO:0000313" key="3">
    <source>
        <dbReference type="Proteomes" id="UP000012174"/>
    </source>
</evidence>
<dbReference type="KEGG" id="ela:UCREL1_5175"/>
<dbReference type="OMA" id="IEHGYEC"/>
<dbReference type="EMBL" id="KB706350">
    <property type="protein sequence ID" value="EMR67811.1"/>
    <property type="molecule type" value="Genomic_DNA"/>
</dbReference>
<dbReference type="AlphaFoldDB" id="M7TD36"/>
<keyword evidence="3" id="KW-1185">Reference proteome</keyword>
<dbReference type="OrthoDB" id="9978720at2759"/>
<gene>
    <name evidence="2" type="ORF">UCREL1_5175</name>
</gene>
<dbReference type="Gene3D" id="3.40.50.1820">
    <property type="entry name" value="alpha/beta hydrolase"/>
    <property type="match status" value="1"/>
</dbReference>
<feature type="domain" description="AB hydrolase-1" evidence="1">
    <location>
        <begin position="16"/>
        <end position="189"/>
    </location>
</feature>
<proteinExistence type="predicted"/>
<dbReference type="Proteomes" id="UP000012174">
    <property type="component" value="Unassembled WGS sequence"/>
</dbReference>
<dbReference type="SUPFAM" id="SSF53474">
    <property type="entry name" value="alpha/beta-Hydrolases"/>
    <property type="match status" value="1"/>
</dbReference>
<dbReference type="InterPro" id="IPR000073">
    <property type="entry name" value="AB_hydrolase_1"/>
</dbReference>
<dbReference type="HOGENOM" id="CLU_038297_1_0_1"/>
<reference evidence="3" key="1">
    <citation type="journal article" date="2013" name="Genome Announc.">
        <title>Draft genome sequence of the grapevine dieback fungus Eutypa lata UCR-EL1.</title>
        <authorList>
            <person name="Blanco-Ulate B."/>
            <person name="Rolshausen P.E."/>
            <person name="Cantu D."/>
        </authorList>
    </citation>
    <scope>NUCLEOTIDE SEQUENCE [LARGE SCALE GENOMIC DNA]</scope>
    <source>
        <strain evidence="3">UCR-EL1</strain>
    </source>
</reference>
<organism evidence="2 3">
    <name type="scientific">Eutypa lata (strain UCR-EL1)</name>
    <name type="common">Grapevine dieback disease fungus</name>
    <name type="synonym">Eutypa armeniacae</name>
    <dbReference type="NCBI Taxonomy" id="1287681"/>
    <lineage>
        <taxon>Eukaryota</taxon>
        <taxon>Fungi</taxon>
        <taxon>Dikarya</taxon>
        <taxon>Ascomycota</taxon>
        <taxon>Pezizomycotina</taxon>
        <taxon>Sordariomycetes</taxon>
        <taxon>Xylariomycetidae</taxon>
        <taxon>Xylariales</taxon>
        <taxon>Diatrypaceae</taxon>
        <taxon>Eutypa</taxon>
    </lineage>
</organism>
<dbReference type="InterPro" id="IPR029058">
    <property type="entry name" value="AB_hydrolase_fold"/>
</dbReference>
<evidence type="ECO:0000313" key="2">
    <source>
        <dbReference type="EMBL" id="EMR67811.1"/>
    </source>
</evidence>
<dbReference type="STRING" id="1287681.M7TD36"/>
<dbReference type="InterPro" id="IPR050228">
    <property type="entry name" value="Carboxylesterase_BioH"/>
</dbReference>
<sequence>MYVEHLTPASDQTQPYPVIFIHGATRTGIDWLTKPDGQPGWAEHFLAHGYECYLVDLPYQGRSGAAPATQPARHFSAEYAAQRFTAPEKFGLWPQAALHTRWPGPTGLMGDPVFDELLASGNYLVDNTTFQQTTARAAMAALVDRVARPVVLLGHSNGGAVLWATADARPALVTAIVGLEPLGPPFKNDIPAAIEDARPYGLTDIPVTYEPPVADPSVDLKKVVRVSNSTDWVANCTLQAEPARKMANLGSLPALIVTGQASYHARYDWCSVEFLRQAGVDAQHLPLEAVDITGNSHFMFMETNGDVIAGKVISWLQGIRGKTQ</sequence>
<dbReference type="PANTHER" id="PTHR43194">
    <property type="entry name" value="HYDROLASE ALPHA/BETA FOLD FAMILY"/>
    <property type="match status" value="1"/>
</dbReference>
<evidence type="ECO:0000259" key="1">
    <source>
        <dbReference type="Pfam" id="PF00561"/>
    </source>
</evidence>